<protein>
    <submittedName>
        <fullName evidence="7">Thioredoxin</fullName>
    </submittedName>
</protein>
<evidence type="ECO:0000256" key="4">
    <source>
        <dbReference type="ARBA" id="ARBA00023157"/>
    </source>
</evidence>
<dbReference type="PANTHER" id="PTHR13887">
    <property type="entry name" value="GLUTATHIONE S-TRANSFERASE KAPPA"/>
    <property type="match status" value="1"/>
</dbReference>
<dbReference type="Proteomes" id="UP000315303">
    <property type="component" value="Unassembled WGS sequence"/>
</dbReference>
<reference evidence="7 8" key="1">
    <citation type="submission" date="2019-01" db="EMBL/GenBank/DDBJ databases">
        <title>Litorilituus lipolytica sp. nov., isolated from intertidal sand of the Yellow Sea in China.</title>
        <authorList>
            <person name="Liu A."/>
        </authorList>
    </citation>
    <scope>NUCLEOTIDE SEQUENCE [LARGE SCALE GENOMIC DNA]</scope>
    <source>
        <strain evidence="7 8">RZ04</strain>
    </source>
</reference>
<dbReference type="AlphaFoldDB" id="A0A502L6Y5"/>
<comment type="similarity">
    <text evidence="1">Belongs to the thioredoxin family. DsbA subfamily.</text>
</comment>
<dbReference type="EMBL" id="SAWY01000005">
    <property type="protein sequence ID" value="TPH18111.1"/>
    <property type="molecule type" value="Genomic_DNA"/>
</dbReference>
<dbReference type="PANTHER" id="PTHR13887:SF14">
    <property type="entry name" value="DISULFIDE BOND FORMATION PROTEIN D"/>
    <property type="match status" value="1"/>
</dbReference>
<evidence type="ECO:0000313" key="8">
    <source>
        <dbReference type="Proteomes" id="UP000315303"/>
    </source>
</evidence>
<keyword evidence="5" id="KW-0676">Redox-active center</keyword>
<dbReference type="OrthoDB" id="9780340at2"/>
<keyword evidence="4" id="KW-1015">Disulfide bond</keyword>
<keyword evidence="3" id="KW-0560">Oxidoreductase</keyword>
<dbReference type="SUPFAM" id="SSF52833">
    <property type="entry name" value="Thioredoxin-like"/>
    <property type="match status" value="1"/>
</dbReference>
<keyword evidence="8" id="KW-1185">Reference proteome</keyword>
<sequence>MNKKTLFISFIVVLLGAFFIAATYYQNQISTNQTRFSDAELEKLVRVGAPMKGNENAKVTIVEFLDPACETCAVFFPFVNKVMAKYPDQLRLVVRYAPLHKGSDKVVRLLESAHLQGQFWPALELLFAKQRQWTQHHVAQPQIAKELLASLPLDQKKLAQDAFGQKVTQALNSDLADGKTFEVRATPEFLVNGRKMQTFGYEQLLQLIEEEIAKHYH</sequence>
<evidence type="ECO:0000256" key="5">
    <source>
        <dbReference type="ARBA" id="ARBA00023284"/>
    </source>
</evidence>
<evidence type="ECO:0000256" key="1">
    <source>
        <dbReference type="ARBA" id="ARBA00005791"/>
    </source>
</evidence>
<dbReference type="InterPro" id="IPR012336">
    <property type="entry name" value="Thioredoxin-like_fold"/>
</dbReference>
<accession>A0A502L6Y5</accession>
<gene>
    <name evidence="7" type="ORF">EPA86_03070</name>
</gene>
<dbReference type="PROSITE" id="PS51352">
    <property type="entry name" value="THIOREDOXIN_2"/>
    <property type="match status" value="1"/>
</dbReference>
<comment type="caution">
    <text evidence="7">The sequence shown here is derived from an EMBL/GenBank/DDBJ whole genome shotgun (WGS) entry which is preliminary data.</text>
</comment>
<evidence type="ECO:0000256" key="3">
    <source>
        <dbReference type="ARBA" id="ARBA00023002"/>
    </source>
</evidence>
<evidence type="ECO:0000313" key="7">
    <source>
        <dbReference type="EMBL" id="TPH18111.1"/>
    </source>
</evidence>
<dbReference type="Pfam" id="PF13462">
    <property type="entry name" value="Thioredoxin_4"/>
    <property type="match status" value="1"/>
</dbReference>
<dbReference type="RefSeq" id="WP_140601774.1">
    <property type="nucleotide sequence ID" value="NZ_SAWY01000005.1"/>
</dbReference>
<feature type="domain" description="Thioredoxin" evidence="6">
    <location>
        <begin position="13"/>
        <end position="213"/>
    </location>
</feature>
<dbReference type="InterPro" id="IPR013766">
    <property type="entry name" value="Thioredoxin_domain"/>
</dbReference>
<keyword evidence="2" id="KW-0732">Signal</keyword>
<proteinExistence type="inferred from homology"/>
<dbReference type="InterPro" id="IPR036249">
    <property type="entry name" value="Thioredoxin-like_sf"/>
</dbReference>
<organism evidence="7 8">
    <name type="scientific">Litorilituus lipolyticus</name>
    <dbReference type="NCBI Taxonomy" id="2491017"/>
    <lineage>
        <taxon>Bacteria</taxon>
        <taxon>Pseudomonadati</taxon>
        <taxon>Pseudomonadota</taxon>
        <taxon>Gammaproteobacteria</taxon>
        <taxon>Alteromonadales</taxon>
        <taxon>Colwelliaceae</taxon>
        <taxon>Litorilituus</taxon>
    </lineage>
</organism>
<dbReference type="GO" id="GO:0016491">
    <property type="term" value="F:oxidoreductase activity"/>
    <property type="evidence" value="ECO:0007669"/>
    <property type="project" value="UniProtKB-KW"/>
</dbReference>
<evidence type="ECO:0000259" key="6">
    <source>
        <dbReference type="PROSITE" id="PS51352"/>
    </source>
</evidence>
<evidence type="ECO:0000256" key="2">
    <source>
        <dbReference type="ARBA" id="ARBA00022729"/>
    </source>
</evidence>
<dbReference type="Gene3D" id="3.40.30.10">
    <property type="entry name" value="Glutaredoxin"/>
    <property type="match status" value="1"/>
</dbReference>
<name>A0A502L6Y5_9GAMM</name>